<dbReference type="InterPro" id="IPR052708">
    <property type="entry name" value="PxpC"/>
</dbReference>
<keyword evidence="1" id="KW-0547">Nucleotide-binding</keyword>
<dbReference type="SUPFAM" id="SSF50891">
    <property type="entry name" value="Cyclophilin-like"/>
    <property type="match status" value="1"/>
</dbReference>
<keyword evidence="3" id="KW-0067">ATP-binding</keyword>
<dbReference type="GO" id="GO:0016787">
    <property type="term" value="F:hydrolase activity"/>
    <property type="evidence" value="ECO:0007669"/>
    <property type="project" value="UniProtKB-KW"/>
</dbReference>
<name>A0A2A7S6E2_BURGA</name>
<dbReference type="InterPro" id="IPR029000">
    <property type="entry name" value="Cyclophilin-like_dom_sf"/>
</dbReference>
<dbReference type="InterPro" id="IPR003778">
    <property type="entry name" value="CT_A_B"/>
</dbReference>
<dbReference type="Proteomes" id="UP000220629">
    <property type="component" value="Unassembled WGS sequence"/>
</dbReference>
<evidence type="ECO:0000259" key="4">
    <source>
        <dbReference type="SMART" id="SM00797"/>
    </source>
</evidence>
<evidence type="ECO:0000256" key="3">
    <source>
        <dbReference type="ARBA" id="ARBA00022840"/>
    </source>
</evidence>
<evidence type="ECO:0000313" key="5">
    <source>
        <dbReference type="EMBL" id="PEH39042.1"/>
    </source>
</evidence>
<protein>
    <submittedName>
        <fullName evidence="5">Carboxylase</fullName>
    </submittedName>
</protein>
<sequence length="316" mass="34263">MSIEVIRPGALSSFQDLGRGGYQHLGVPANGAMDERAHRLANALVGNAPGEATLEITLTGPTLRFHRAAVIAVCGADLDAWLDERPLPRERAVVAPVGSTLSFERRRSGVRAYLAVRGGFELAMPMGSASTALRAGYGGHRGRALRRGDTLTMRERYPSFRERPDYGEVFAPGVLRAAGEPLRVVAGREWARFTPHAQAALLNTVYRVSPQSDRMGYRLEGLPLSLLEPFEAASEALSCGTVQVPPDGQPIVLMADRQTTGGYPKIAQVCSVDLPRLAQTLPGESIAFERVELAEAQRLALAQARGFDTWERRDAH</sequence>
<keyword evidence="2" id="KW-0378">Hydrolase</keyword>
<dbReference type="PANTHER" id="PTHR43309:SF3">
    <property type="entry name" value="5-OXOPROLINASE SUBUNIT C"/>
    <property type="match status" value="1"/>
</dbReference>
<proteinExistence type="predicted"/>
<organism evidence="5 6">
    <name type="scientific">Burkholderia gladioli</name>
    <name type="common">Pseudomonas marginata</name>
    <name type="synonym">Phytomonas marginata</name>
    <dbReference type="NCBI Taxonomy" id="28095"/>
    <lineage>
        <taxon>Bacteria</taxon>
        <taxon>Pseudomonadati</taxon>
        <taxon>Pseudomonadota</taxon>
        <taxon>Betaproteobacteria</taxon>
        <taxon>Burkholderiales</taxon>
        <taxon>Burkholderiaceae</taxon>
        <taxon>Burkholderia</taxon>
    </lineage>
</organism>
<dbReference type="RefSeq" id="WP_096749390.1">
    <property type="nucleotide sequence ID" value="NZ_CADEPO010000011.1"/>
</dbReference>
<dbReference type="EMBL" id="PDDY01000004">
    <property type="protein sequence ID" value="PEH39042.1"/>
    <property type="molecule type" value="Genomic_DNA"/>
</dbReference>
<accession>A0A2A7S6E2</accession>
<evidence type="ECO:0000256" key="1">
    <source>
        <dbReference type="ARBA" id="ARBA00022741"/>
    </source>
</evidence>
<dbReference type="NCBIfam" id="TIGR00724">
    <property type="entry name" value="urea_amlyse_rel"/>
    <property type="match status" value="1"/>
</dbReference>
<gene>
    <name evidence="5" type="ORF">CRM94_32520</name>
</gene>
<dbReference type="Gene3D" id="2.40.100.10">
    <property type="entry name" value="Cyclophilin-like"/>
    <property type="match status" value="1"/>
</dbReference>
<evidence type="ECO:0000256" key="2">
    <source>
        <dbReference type="ARBA" id="ARBA00022801"/>
    </source>
</evidence>
<evidence type="ECO:0000313" key="6">
    <source>
        <dbReference type="Proteomes" id="UP000220629"/>
    </source>
</evidence>
<dbReference type="AlphaFoldDB" id="A0A2A7S6E2"/>
<comment type="caution">
    <text evidence="5">The sequence shown here is derived from an EMBL/GenBank/DDBJ whole genome shotgun (WGS) entry which is preliminary data.</text>
</comment>
<dbReference type="PANTHER" id="PTHR43309">
    <property type="entry name" value="5-OXOPROLINASE SUBUNIT C"/>
    <property type="match status" value="1"/>
</dbReference>
<feature type="domain" description="Carboxyltransferase" evidence="4">
    <location>
        <begin position="24"/>
        <end position="306"/>
    </location>
</feature>
<dbReference type="SMART" id="SM00797">
    <property type="entry name" value="AHS2"/>
    <property type="match status" value="1"/>
</dbReference>
<dbReference type="GO" id="GO:0005524">
    <property type="term" value="F:ATP binding"/>
    <property type="evidence" value="ECO:0007669"/>
    <property type="project" value="UniProtKB-KW"/>
</dbReference>
<reference evidence="6" key="1">
    <citation type="submission" date="2017-09" db="EMBL/GenBank/DDBJ databases">
        <title>FDA dAtabase for Regulatory Grade micrObial Sequences (FDA-ARGOS): Supporting development and validation of Infectious Disease Dx tests.</title>
        <authorList>
            <person name="Minogue T."/>
            <person name="Wolcott M."/>
            <person name="Wasieloski L."/>
            <person name="Aguilar W."/>
            <person name="Moore D."/>
            <person name="Tallon L."/>
            <person name="Sadzewicz L."/>
            <person name="Ott S."/>
            <person name="Zhao X."/>
            <person name="Nagaraj S."/>
            <person name="Vavikolanu K."/>
            <person name="Aluvathingal J."/>
            <person name="Nadendla S."/>
            <person name="Sichtig H."/>
        </authorList>
    </citation>
    <scope>NUCLEOTIDE SEQUENCE [LARGE SCALE GENOMIC DNA]</scope>
    <source>
        <strain evidence="6">FDAARGOS_390</strain>
    </source>
</reference>
<dbReference type="Pfam" id="PF02626">
    <property type="entry name" value="CT_A_B"/>
    <property type="match status" value="1"/>
</dbReference>